<keyword evidence="6" id="KW-1185">Reference proteome</keyword>
<dbReference type="InterPro" id="IPR050565">
    <property type="entry name" value="LYPA1-2/EST-like"/>
</dbReference>
<dbReference type="PANTHER" id="PTHR10655">
    <property type="entry name" value="LYSOPHOSPHOLIPASE-RELATED"/>
    <property type="match status" value="1"/>
</dbReference>
<evidence type="ECO:0000313" key="5">
    <source>
        <dbReference type="EMBL" id="GLB49276.1"/>
    </source>
</evidence>
<dbReference type="SUPFAM" id="SSF53474">
    <property type="entry name" value="alpha/beta-Hydrolases"/>
    <property type="match status" value="1"/>
</dbReference>
<dbReference type="PANTHER" id="PTHR10655:SF17">
    <property type="entry name" value="LYSOPHOSPHOLIPASE-LIKE PROTEIN 1"/>
    <property type="match status" value="1"/>
</dbReference>
<reference evidence="5" key="1">
    <citation type="submission" date="2022-07" db="EMBL/GenBank/DDBJ databases">
        <title>Taxonomy of Novel Oxalotrophic and Methylotrophic Bacteria.</title>
        <authorList>
            <person name="Sahin N."/>
            <person name="Tani A."/>
        </authorList>
    </citation>
    <scope>NUCLEOTIDE SEQUENCE</scope>
    <source>
        <strain evidence="5">Y10</strain>
    </source>
</reference>
<evidence type="ECO:0000259" key="4">
    <source>
        <dbReference type="Pfam" id="PF02230"/>
    </source>
</evidence>
<keyword evidence="3" id="KW-0732">Signal</keyword>
<organism evidence="5 6">
    <name type="scientific">Neptunitalea lumnitzerae</name>
    <dbReference type="NCBI Taxonomy" id="2965509"/>
    <lineage>
        <taxon>Bacteria</taxon>
        <taxon>Pseudomonadati</taxon>
        <taxon>Bacteroidota</taxon>
        <taxon>Flavobacteriia</taxon>
        <taxon>Flavobacteriales</taxon>
        <taxon>Flavobacteriaceae</taxon>
        <taxon>Neptunitalea</taxon>
    </lineage>
</organism>
<gene>
    <name evidence="5" type="ORF">Y10_16440</name>
</gene>
<comment type="similarity">
    <text evidence="1">Belongs to the AB hydrolase superfamily. AB hydrolase 2 family.</text>
</comment>
<accession>A0ABQ5MIN3</accession>
<comment type="caution">
    <text evidence="5">The sequence shown here is derived from an EMBL/GenBank/DDBJ whole genome shotgun (WGS) entry which is preliminary data.</text>
</comment>
<dbReference type="EMBL" id="BRVO01000002">
    <property type="protein sequence ID" value="GLB49276.1"/>
    <property type="molecule type" value="Genomic_DNA"/>
</dbReference>
<protein>
    <submittedName>
        <fullName evidence="5">Phospholipase/carboxylesterase</fullName>
    </submittedName>
</protein>
<feature type="domain" description="Phospholipase/carboxylesterase/thioesterase" evidence="4">
    <location>
        <begin position="53"/>
        <end position="251"/>
    </location>
</feature>
<dbReference type="Proteomes" id="UP001143543">
    <property type="component" value="Unassembled WGS sequence"/>
</dbReference>
<dbReference type="RefSeq" id="WP_281764915.1">
    <property type="nucleotide sequence ID" value="NZ_BRVO01000002.1"/>
</dbReference>
<dbReference type="Pfam" id="PF02230">
    <property type="entry name" value="Abhydrolase_2"/>
    <property type="match status" value="1"/>
</dbReference>
<dbReference type="InterPro" id="IPR003140">
    <property type="entry name" value="PLipase/COase/thioEstase"/>
</dbReference>
<name>A0ABQ5MIN3_9FLAO</name>
<feature type="chain" id="PRO_5046418077" evidence="3">
    <location>
        <begin position="21"/>
        <end position="255"/>
    </location>
</feature>
<evidence type="ECO:0000256" key="2">
    <source>
        <dbReference type="ARBA" id="ARBA00022801"/>
    </source>
</evidence>
<feature type="signal peptide" evidence="3">
    <location>
        <begin position="1"/>
        <end position="20"/>
    </location>
</feature>
<proteinExistence type="inferred from homology"/>
<sequence>MIKYISILIIGFLYSIPCNATPESAFPVKNQIKITETTPVTDTLFYKMKRATNKENEVLLVLLHGYGSNENDLLGLARFFPKNYTIISARAPFTLRNGAYQWYQSTSKGTNFGGKASDLSTSQELIQKLVQKTQQQFHINADHTFISGFSQGANMSYQMGLLYPKLCKGIGVFSGVLFNSEKEKVIKENNIAVAIFIGHGTADNRIPESSATASNTWLTAHNFQTDFHTYEGMSHSISPKEMQDFIQFVSRNISN</sequence>
<evidence type="ECO:0000256" key="3">
    <source>
        <dbReference type="SAM" id="SignalP"/>
    </source>
</evidence>
<keyword evidence="2" id="KW-0378">Hydrolase</keyword>
<dbReference type="InterPro" id="IPR029058">
    <property type="entry name" value="AB_hydrolase_fold"/>
</dbReference>
<evidence type="ECO:0000313" key="6">
    <source>
        <dbReference type="Proteomes" id="UP001143543"/>
    </source>
</evidence>
<dbReference type="Gene3D" id="3.40.50.1820">
    <property type="entry name" value="alpha/beta hydrolase"/>
    <property type="match status" value="1"/>
</dbReference>
<evidence type="ECO:0000256" key="1">
    <source>
        <dbReference type="ARBA" id="ARBA00006499"/>
    </source>
</evidence>